<protein>
    <submittedName>
        <fullName evidence="3">DUF305 domain-containing protein</fullName>
    </submittedName>
</protein>
<dbReference type="InterPro" id="IPR005183">
    <property type="entry name" value="DUF305_CopM-like"/>
</dbReference>
<evidence type="ECO:0000313" key="3">
    <source>
        <dbReference type="EMBL" id="QSB15834.1"/>
    </source>
</evidence>
<reference evidence="3" key="1">
    <citation type="submission" date="2021-02" db="EMBL/GenBank/DDBJ databases">
        <title>Natrosporangium hydrolyticum gen. nov., sp. nov, a haloalkaliphilic actinobacterium from a soda solonchak soil.</title>
        <authorList>
            <person name="Sorokin D.Y."/>
            <person name="Khijniak T.V."/>
            <person name="Zakharycheva A.P."/>
            <person name="Boueva O.V."/>
            <person name="Ariskina E.V."/>
            <person name="Hahnke R.L."/>
            <person name="Bunk B."/>
            <person name="Sproer C."/>
            <person name="Schumann P."/>
            <person name="Evtushenko L.I."/>
            <person name="Kublanov I.V."/>
        </authorList>
    </citation>
    <scope>NUCLEOTIDE SEQUENCE</scope>
    <source>
        <strain evidence="3">DSM 106523</strain>
    </source>
</reference>
<dbReference type="PANTHER" id="PTHR36933:SF1">
    <property type="entry name" value="SLL0788 PROTEIN"/>
    <property type="match status" value="1"/>
</dbReference>
<dbReference type="Gene3D" id="1.20.1260.10">
    <property type="match status" value="1"/>
</dbReference>
<sequence length="222" mass="23832">MQPSVADMAHDDAGPAEPTLGSRRFGLATLAIAVVAALLAGFAIGVLALRPAAAPADDSPEAGFARDMITHHDQAVEMGMIAYTEAELPGVRQIAYDIATNQQGEIGMMHQWLREWELGPTAAEPPMAWMPDGDAMGGAPMPGMASRDQMAELREAEGIAVDQLFLELMIDHHLGGIHMIDGVLELTDHSEVVWLAELMKSGQQHELEVLRNLQQQAADHSG</sequence>
<evidence type="ECO:0000313" key="4">
    <source>
        <dbReference type="Proteomes" id="UP000662857"/>
    </source>
</evidence>
<feature type="domain" description="DUF305" evidence="2">
    <location>
        <begin position="61"/>
        <end position="213"/>
    </location>
</feature>
<keyword evidence="1" id="KW-0812">Transmembrane</keyword>
<keyword evidence="1" id="KW-1133">Transmembrane helix</keyword>
<dbReference type="Pfam" id="PF03713">
    <property type="entry name" value="DUF305"/>
    <property type="match status" value="1"/>
</dbReference>
<dbReference type="RefSeq" id="WP_239678024.1">
    <property type="nucleotide sequence ID" value="NZ_CP070499.1"/>
</dbReference>
<proteinExistence type="predicted"/>
<dbReference type="PANTHER" id="PTHR36933">
    <property type="entry name" value="SLL0788 PROTEIN"/>
    <property type="match status" value="1"/>
</dbReference>
<dbReference type="AlphaFoldDB" id="A0A895YDF6"/>
<accession>A0A895YDF6</accession>
<evidence type="ECO:0000256" key="1">
    <source>
        <dbReference type="SAM" id="Phobius"/>
    </source>
</evidence>
<keyword evidence="1" id="KW-0472">Membrane</keyword>
<organism evidence="3 4">
    <name type="scientific">Natronosporangium hydrolyticum</name>
    <dbReference type="NCBI Taxonomy" id="2811111"/>
    <lineage>
        <taxon>Bacteria</taxon>
        <taxon>Bacillati</taxon>
        <taxon>Actinomycetota</taxon>
        <taxon>Actinomycetes</taxon>
        <taxon>Micromonosporales</taxon>
        <taxon>Micromonosporaceae</taxon>
        <taxon>Natronosporangium</taxon>
    </lineage>
</organism>
<keyword evidence="4" id="KW-1185">Reference proteome</keyword>
<dbReference type="InterPro" id="IPR012347">
    <property type="entry name" value="Ferritin-like"/>
</dbReference>
<dbReference type="EMBL" id="CP070499">
    <property type="protein sequence ID" value="QSB15834.1"/>
    <property type="molecule type" value="Genomic_DNA"/>
</dbReference>
<name>A0A895YDF6_9ACTN</name>
<dbReference type="Proteomes" id="UP000662857">
    <property type="component" value="Chromosome"/>
</dbReference>
<dbReference type="KEGG" id="nhy:JQS43_05725"/>
<feature type="transmembrane region" description="Helical" evidence="1">
    <location>
        <begin position="25"/>
        <end position="49"/>
    </location>
</feature>
<evidence type="ECO:0000259" key="2">
    <source>
        <dbReference type="Pfam" id="PF03713"/>
    </source>
</evidence>
<gene>
    <name evidence="3" type="ORF">JQS43_05725</name>
</gene>